<protein>
    <submittedName>
        <fullName evidence="1">Uncharacterized protein</fullName>
    </submittedName>
</protein>
<dbReference type="RefSeq" id="WP_243993504.1">
    <property type="nucleotide sequence ID" value="NZ_JALHLE010000013.1"/>
</dbReference>
<comment type="caution">
    <text evidence="1">The sequence shown here is derived from an EMBL/GenBank/DDBJ whole genome shotgun (WGS) entry which is preliminary data.</text>
</comment>
<organism evidence="1 2">
    <name type="scientific">Novosphingobium album</name>
    <name type="common">ex Hu et al. 2023</name>
    <dbReference type="NCBI Taxonomy" id="2930093"/>
    <lineage>
        <taxon>Bacteria</taxon>
        <taxon>Pseudomonadati</taxon>
        <taxon>Pseudomonadota</taxon>
        <taxon>Alphaproteobacteria</taxon>
        <taxon>Sphingomonadales</taxon>
        <taxon>Sphingomonadaceae</taxon>
        <taxon>Novosphingobium</taxon>
    </lineage>
</organism>
<evidence type="ECO:0000313" key="2">
    <source>
        <dbReference type="Proteomes" id="UP001162880"/>
    </source>
</evidence>
<dbReference type="EMBL" id="JALHLE010000013">
    <property type="protein sequence ID" value="MCJ2178970.1"/>
    <property type="molecule type" value="Genomic_DNA"/>
</dbReference>
<dbReference type="Proteomes" id="UP001162880">
    <property type="component" value="Unassembled WGS sequence"/>
</dbReference>
<evidence type="ECO:0000313" key="1">
    <source>
        <dbReference type="EMBL" id="MCJ2178970.1"/>
    </source>
</evidence>
<proteinExistence type="predicted"/>
<name>A0ABT0B1R0_9SPHN</name>
<accession>A0ABT0B1R0</accession>
<keyword evidence="2" id="KW-1185">Reference proteome</keyword>
<gene>
    <name evidence="1" type="ORF">MTR64_10370</name>
</gene>
<sequence>MSFAVSVDLDFTSSSPPARAAFTLRITSCQAIIGVAFSPFANACNVGVSGRADFRLKG</sequence>
<reference evidence="1" key="1">
    <citation type="submission" date="2022-03" db="EMBL/GenBank/DDBJ databases">
        <title>Identification of a novel bacterium isolated from mangrove sediments.</title>
        <authorList>
            <person name="Pan X."/>
        </authorList>
    </citation>
    <scope>NUCLEOTIDE SEQUENCE</scope>
    <source>
        <strain evidence="1">B2580</strain>
    </source>
</reference>